<dbReference type="GO" id="GO:0005634">
    <property type="term" value="C:nucleus"/>
    <property type="evidence" value="ECO:0007669"/>
    <property type="project" value="TreeGrafter"/>
</dbReference>
<dbReference type="Gene3D" id="3.30.470.30">
    <property type="entry name" value="DNA ligase/mRNA capping enzyme"/>
    <property type="match status" value="1"/>
</dbReference>
<dbReference type="NCBIfam" id="TIGR02464">
    <property type="entry name" value="ribofla_fusion"/>
    <property type="match status" value="1"/>
</dbReference>
<proteinExistence type="predicted"/>
<protein>
    <recommendedName>
        <fullName evidence="1">mRNA (guanine-N(7))-methyltransferase</fullName>
        <ecNumber evidence="1">2.1.1.56</ecNumber>
    </recommendedName>
</protein>
<evidence type="ECO:0000256" key="4">
    <source>
        <dbReference type="ARBA" id="ARBA00022691"/>
    </source>
</evidence>
<dbReference type="InterPro" id="IPR012340">
    <property type="entry name" value="NA-bd_OB-fold"/>
</dbReference>
<evidence type="ECO:0000259" key="6">
    <source>
        <dbReference type="PROSITE" id="PS51562"/>
    </source>
</evidence>
<dbReference type="SUPFAM" id="SSF56091">
    <property type="entry name" value="DNA ligase/mRNA capping enzyme, catalytic domain"/>
    <property type="match status" value="1"/>
</dbReference>
<evidence type="ECO:0000256" key="5">
    <source>
        <dbReference type="ARBA" id="ARBA00022884"/>
    </source>
</evidence>
<dbReference type="PANTHER" id="PTHR12189:SF2">
    <property type="entry name" value="MRNA CAP GUANINE-N7 METHYLTRANSFERASE"/>
    <property type="match status" value="1"/>
</dbReference>
<dbReference type="GO" id="GO:0004482">
    <property type="term" value="F:mRNA 5'-cap (guanine-N7-)-methyltransferase activity"/>
    <property type="evidence" value="ECO:0007669"/>
    <property type="project" value="UniProtKB-EC"/>
</dbReference>
<dbReference type="AlphaFoldDB" id="A0A6C0EMT3"/>
<dbReference type="GO" id="GO:0003723">
    <property type="term" value="F:RNA binding"/>
    <property type="evidence" value="ECO:0007669"/>
    <property type="project" value="UniProtKB-KW"/>
</dbReference>
<dbReference type="CDD" id="cd15457">
    <property type="entry name" value="NADAR"/>
    <property type="match status" value="1"/>
</dbReference>
<reference evidence="7" key="1">
    <citation type="journal article" date="2020" name="Nature">
        <title>Giant virus diversity and host interactions through global metagenomics.</title>
        <authorList>
            <person name="Schulz F."/>
            <person name="Roux S."/>
            <person name="Paez-Espino D."/>
            <person name="Jungbluth S."/>
            <person name="Walsh D.A."/>
            <person name="Denef V.J."/>
            <person name="McMahon K.D."/>
            <person name="Konstantinidis K.T."/>
            <person name="Eloe-Fadrosh E.A."/>
            <person name="Kyrpides N.C."/>
            <person name="Woyke T."/>
        </authorList>
    </citation>
    <scope>NUCLEOTIDE SEQUENCE</scope>
    <source>
        <strain evidence="7">GVMAG-M-3300009068-25</strain>
    </source>
</reference>
<dbReference type="SUPFAM" id="SSF50249">
    <property type="entry name" value="Nucleic acid-binding proteins"/>
    <property type="match status" value="1"/>
</dbReference>
<dbReference type="SUPFAM" id="SSF53335">
    <property type="entry name" value="S-adenosyl-L-methionine-dependent methyltransferases"/>
    <property type="match status" value="1"/>
</dbReference>
<evidence type="ECO:0000313" key="7">
    <source>
        <dbReference type="EMBL" id="QHT29961.1"/>
    </source>
</evidence>
<accession>A0A6C0EMT3</accession>
<dbReference type="Gene3D" id="1.10.357.40">
    <property type="entry name" value="YbiA-like"/>
    <property type="match status" value="1"/>
</dbReference>
<evidence type="ECO:0000256" key="2">
    <source>
        <dbReference type="ARBA" id="ARBA00022603"/>
    </source>
</evidence>
<dbReference type="InterPro" id="IPR012816">
    <property type="entry name" value="NADAR"/>
</dbReference>
<keyword evidence="4" id="KW-0949">S-adenosyl-L-methionine</keyword>
<evidence type="ECO:0000256" key="3">
    <source>
        <dbReference type="ARBA" id="ARBA00022679"/>
    </source>
</evidence>
<dbReference type="InterPro" id="IPR004971">
    <property type="entry name" value="mRNA_G-N7_MeTrfase_dom"/>
</dbReference>
<dbReference type="PANTHER" id="PTHR12189">
    <property type="entry name" value="MRNA GUANINE-7- METHYLTRANSFERASE"/>
    <property type="match status" value="1"/>
</dbReference>
<dbReference type="Gene3D" id="3.40.50.150">
    <property type="entry name" value="Vaccinia Virus protein VP39"/>
    <property type="match status" value="1"/>
</dbReference>
<dbReference type="EC" id="2.1.1.56" evidence="1"/>
<feature type="domain" description="MRNA cap 0 methyltransferase" evidence="6">
    <location>
        <begin position="639"/>
        <end position="919"/>
    </location>
</feature>
<dbReference type="Pfam" id="PF03291">
    <property type="entry name" value="mRNA_G-N7_MeTrfase"/>
    <property type="match status" value="1"/>
</dbReference>
<dbReference type="InterPro" id="IPR039753">
    <property type="entry name" value="RG7MT1"/>
</dbReference>
<dbReference type="InterPro" id="IPR029063">
    <property type="entry name" value="SAM-dependent_MTases_sf"/>
</dbReference>
<dbReference type="SUPFAM" id="SSF143990">
    <property type="entry name" value="YbiA-like"/>
    <property type="match status" value="1"/>
</dbReference>
<name>A0A6C0EMT3_9ZZZZ</name>
<evidence type="ECO:0000256" key="1">
    <source>
        <dbReference type="ARBA" id="ARBA00011926"/>
    </source>
</evidence>
<organism evidence="7">
    <name type="scientific">viral metagenome</name>
    <dbReference type="NCBI Taxonomy" id="1070528"/>
    <lineage>
        <taxon>unclassified sequences</taxon>
        <taxon>metagenomes</taxon>
        <taxon>organismal metagenomes</taxon>
    </lineage>
</organism>
<keyword evidence="2" id="KW-0489">Methyltransferase</keyword>
<dbReference type="InterPro" id="IPR037238">
    <property type="entry name" value="YbiA-like_sf"/>
</dbReference>
<dbReference type="EMBL" id="MN738888">
    <property type="protein sequence ID" value="QHT29961.1"/>
    <property type="molecule type" value="Genomic_DNA"/>
</dbReference>
<keyword evidence="3" id="KW-0808">Transferase</keyword>
<keyword evidence="5" id="KW-0694">RNA-binding</keyword>
<sequence length="1137" mass="128328">MESLLSSRARGDLDYLATFVKNSNAELECKVLSGQIQTKDIADRIIKTIEGFSAGSAVETQHATFSYPDGLRVVVNGAENIHKVCTTNSFKGTQVKVERKTRYFGGHGEHDDMVDIPDSGIRFTLRKEEEVRRDFTGSAMDPISHVRVLNRKSWKTQDGLLQIDFSLVKSKSKGMKAFSEILRQNPAYELEVEVLNRKADPKAIVESLLVHIEYLLVAFQGSSFLLPSSDVKRYTMEFNSSGQKFLNPVTMKRRHIRADRPNNILSGYTVTNKADGQRCFIMVMRDKRVLMIRPNGGITWTGIMAVKDSHIGDVIDGEYLEDKNLFCIFDVYSFRGKNTTRLPLFTTDEDVIANPMSSRIGCAREFVADLRRDFSSSPSGRPLRVETKLFLAGDGPAMEEAITTMLNTKFEYHTDGLIFTPRVSPVAPLADRKGNTWTTVYKWKPADQNSIDFLVKFKPGETFDTVLKQRVFKGQLYIGRTRGFDIVYPCETMTGEYKPPTLPPELQVLAETRDRVPGVFQPSVPRNPDAYHIMIPLDAKGVPVDSAGQRVEDNTIIECVRDVDHDRWTILRTRYDKTYQYRVLHQPQFGNDVATANSIWTNIHVPVTEEMLTTCVSNPPDDTFEDDLYYRDDLGSRDRVLKDTYAFHNKIKAALFTQVVKPGSTLLELAMGRGGDLLKWKETKPSRVVGMDISSGNLNSPVQGACVRYLRYQEDSRADHLPPALFIVGDMTQPLYEQDNRYIRILAGLETAPTPYLQQFAGLTQFDVISCQMAMHYACSSEETFKIFLKNLTDHGKGVFFGTCMDGASVYSALLGKKSALFRADGQVFGEITKAYTDGDTWREEFGQMISVKLESFERAMDEALVPFGKVTELMAEAGYELVTTTMFSDHYAKQTAITLTQEHQAFSFLHRSFVFKRAAPKEKAEVIEMPTADVPEPVAAEAPKKAVRHKLIKKVDDKPPVDPPILFYGADESKGEYRYMSNMFVAPFEVDGVTFPTVEHYFQWSKAMMFEGKDSESAKKMLKPPRNKEFTEAKSVKSLGKKVKDFSAATWDDAKDQIMEKGVRAKFVNPKHGLLEKLLATGDRQIGEANPRDKYWGIGTSSETADAKDPKKWKGKNMLGVILMKLRNEFTEAKKE</sequence>
<dbReference type="Pfam" id="PF08719">
    <property type="entry name" value="NADAR"/>
    <property type="match status" value="1"/>
</dbReference>
<dbReference type="Gene3D" id="2.40.50.140">
    <property type="entry name" value="Nucleic acid-binding proteins"/>
    <property type="match status" value="1"/>
</dbReference>
<dbReference type="PROSITE" id="PS51562">
    <property type="entry name" value="RNA_CAP0_MT"/>
    <property type="match status" value="1"/>
</dbReference>